<name>A0A265NAA5_9BACI</name>
<dbReference type="RefSeq" id="WP_094885317.1">
    <property type="nucleotide sequence ID" value="NZ_NPMS01000003.1"/>
</dbReference>
<reference evidence="3 4" key="1">
    <citation type="submission" date="2017-08" db="EMBL/GenBank/DDBJ databases">
        <title>Virgibacillus indicus sp. nov. and Virgibacillus profoundi sp. nov, two moderately halophilic bacteria isolated from marine sediment by using the Microfluidic Streak Plate.</title>
        <authorList>
            <person name="Xu B."/>
            <person name="Hu B."/>
            <person name="Wang J."/>
            <person name="Zhu Y."/>
            <person name="Huang L."/>
            <person name="Du W."/>
            <person name="Huang Y."/>
        </authorList>
    </citation>
    <scope>NUCLEOTIDE SEQUENCE [LARGE SCALE GENOMIC DNA]</scope>
    <source>
        <strain evidence="3 4">IO3-P2-C2</strain>
    </source>
</reference>
<evidence type="ECO:0000313" key="4">
    <source>
        <dbReference type="Proteomes" id="UP000216498"/>
    </source>
</evidence>
<feature type="signal peptide" evidence="1">
    <location>
        <begin position="1"/>
        <end position="15"/>
    </location>
</feature>
<keyword evidence="4" id="KW-1185">Reference proteome</keyword>
<comment type="caution">
    <text evidence="3">The sequence shown here is derived from an EMBL/GenBank/DDBJ whole genome shotgun (WGS) entry which is preliminary data.</text>
</comment>
<feature type="domain" description="VWFA" evidence="2">
    <location>
        <begin position="149"/>
        <end position="337"/>
    </location>
</feature>
<dbReference type="EMBL" id="NPMS01000003">
    <property type="protein sequence ID" value="OZU88958.1"/>
    <property type="molecule type" value="Genomic_DNA"/>
</dbReference>
<feature type="chain" id="PRO_5039034200" description="VWFA domain-containing protein" evidence="1">
    <location>
        <begin position="16"/>
        <end position="453"/>
    </location>
</feature>
<dbReference type="InterPro" id="IPR002035">
    <property type="entry name" value="VWF_A"/>
</dbReference>
<sequence length="453" mass="51464">MKKVIILLFSSIVLAAGCGEEEPAETDKKEPVEKEETVETNWWEEEAETYQLADLPRELEGLEQELVIKEGMYSGDNYDVAAAKEKLNELPVDVNEEELESAILQLIREDYHQEVETFVTFDPTVQIDQDSPNEEVEKPTAETAMSTTHFAILLDASGSMNAESDGTSRMELAKEAINDFIEILPENSTVSLRVYGHEGTGTDEDKEKSCKSTETLYNGEMDQKEFSNALEGVTPAGWTPIANALKESEKDIPDAASNAIVYVVSDGIETCDGDTVAEAEQLNKQGVEPIINIIGFQVDDEAQKLLKQVAEAGQGEFTYAGNKQDLDDYWQKEYDRMQSAWEEWQREGMKKADEISKELMEQADKTGKSIMDKSDLEFKRAEELIDYLTSELEMANADNLWSKFYERSTSIWSYGYDNQTKNWGEAYENGNDAWRYFYETGNEKWTEYYNKMN</sequence>
<evidence type="ECO:0000259" key="2">
    <source>
        <dbReference type="PROSITE" id="PS50234"/>
    </source>
</evidence>
<protein>
    <recommendedName>
        <fullName evidence="2">VWFA domain-containing protein</fullName>
    </recommendedName>
</protein>
<dbReference type="Proteomes" id="UP000216498">
    <property type="component" value="Unassembled WGS sequence"/>
</dbReference>
<dbReference type="AlphaFoldDB" id="A0A265NAA5"/>
<dbReference type="OrthoDB" id="9783818at2"/>
<organism evidence="3 4">
    <name type="scientific">Virgibacillus indicus</name>
    <dbReference type="NCBI Taxonomy" id="2024554"/>
    <lineage>
        <taxon>Bacteria</taxon>
        <taxon>Bacillati</taxon>
        <taxon>Bacillota</taxon>
        <taxon>Bacilli</taxon>
        <taxon>Bacillales</taxon>
        <taxon>Bacillaceae</taxon>
        <taxon>Virgibacillus</taxon>
    </lineage>
</organism>
<dbReference type="InterPro" id="IPR036465">
    <property type="entry name" value="vWFA_dom_sf"/>
</dbReference>
<proteinExistence type="predicted"/>
<dbReference type="Gene3D" id="3.40.50.410">
    <property type="entry name" value="von Willebrand factor, type A domain"/>
    <property type="match status" value="1"/>
</dbReference>
<dbReference type="Pfam" id="PF13519">
    <property type="entry name" value="VWA_2"/>
    <property type="match status" value="1"/>
</dbReference>
<evidence type="ECO:0000256" key="1">
    <source>
        <dbReference type="SAM" id="SignalP"/>
    </source>
</evidence>
<dbReference type="SMART" id="SM00327">
    <property type="entry name" value="VWA"/>
    <property type="match status" value="1"/>
</dbReference>
<gene>
    <name evidence="3" type="ORF">CIL03_08025</name>
</gene>
<keyword evidence="1" id="KW-0732">Signal</keyword>
<accession>A0A265NAA5</accession>
<dbReference type="SUPFAM" id="SSF53300">
    <property type="entry name" value="vWA-like"/>
    <property type="match status" value="1"/>
</dbReference>
<evidence type="ECO:0000313" key="3">
    <source>
        <dbReference type="EMBL" id="OZU88958.1"/>
    </source>
</evidence>
<dbReference type="PROSITE" id="PS51257">
    <property type="entry name" value="PROKAR_LIPOPROTEIN"/>
    <property type="match status" value="1"/>
</dbReference>
<dbReference type="PROSITE" id="PS50234">
    <property type="entry name" value="VWFA"/>
    <property type="match status" value="1"/>
</dbReference>